<dbReference type="RefSeq" id="WP_110130078.1">
    <property type="nucleotide sequence ID" value="NZ_QHJQ01000002.1"/>
</dbReference>
<dbReference type="InterPro" id="IPR001789">
    <property type="entry name" value="Sig_transdc_resp-reg_receiver"/>
</dbReference>
<organism evidence="3 4">
    <name type="scientific">Coraliomargarita sinensis</name>
    <dbReference type="NCBI Taxonomy" id="2174842"/>
    <lineage>
        <taxon>Bacteria</taxon>
        <taxon>Pseudomonadati</taxon>
        <taxon>Verrucomicrobiota</taxon>
        <taxon>Opitutia</taxon>
        <taxon>Puniceicoccales</taxon>
        <taxon>Coraliomargaritaceae</taxon>
        <taxon>Coraliomargarita</taxon>
    </lineage>
</organism>
<dbReference type="InParanoid" id="A0A317ZLM6"/>
<dbReference type="InterPro" id="IPR011006">
    <property type="entry name" value="CheY-like_superfamily"/>
</dbReference>
<dbReference type="EMBL" id="QHJQ01000002">
    <property type="protein sequence ID" value="PXA05077.1"/>
    <property type="molecule type" value="Genomic_DNA"/>
</dbReference>
<gene>
    <name evidence="3" type="ORF">DDZ13_03685</name>
</gene>
<evidence type="ECO:0000313" key="3">
    <source>
        <dbReference type="EMBL" id="PXA05077.1"/>
    </source>
</evidence>
<feature type="domain" description="Response regulatory" evidence="2">
    <location>
        <begin position="2"/>
        <end position="117"/>
    </location>
</feature>
<dbReference type="GO" id="GO:0000160">
    <property type="term" value="P:phosphorelay signal transduction system"/>
    <property type="evidence" value="ECO:0007669"/>
    <property type="project" value="InterPro"/>
</dbReference>
<protein>
    <recommendedName>
        <fullName evidence="2">Response regulatory domain-containing protein</fullName>
    </recommendedName>
</protein>
<dbReference type="PROSITE" id="PS50110">
    <property type="entry name" value="RESPONSE_REGULATORY"/>
    <property type="match status" value="1"/>
</dbReference>
<dbReference type="Gene3D" id="3.40.50.2300">
    <property type="match status" value="1"/>
</dbReference>
<dbReference type="SUPFAM" id="SSF52172">
    <property type="entry name" value="CheY-like"/>
    <property type="match status" value="1"/>
</dbReference>
<accession>A0A317ZLM6</accession>
<dbReference type="Pfam" id="PF00072">
    <property type="entry name" value="Response_reg"/>
    <property type="match status" value="1"/>
</dbReference>
<evidence type="ECO:0000313" key="4">
    <source>
        <dbReference type="Proteomes" id="UP000247099"/>
    </source>
</evidence>
<reference evidence="3 4" key="1">
    <citation type="submission" date="2018-05" db="EMBL/GenBank/DDBJ databases">
        <title>Coraliomargarita sinensis sp. nov., isolated from a marine solar saltern.</title>
        <authorList>
            <person name="Zhou L.Y."/>
        </authorList>
    </citation>
    <scope>NUCLEOTIDE SEQUENCE [LARGE SCALE GENOMIC DNA]</scope>
    <source>
        <strain evidence="3 4">WN38</strain>
    </source>
</reference>
<keyword evidence="1" id="KW-0597">Phosphoprotein</keyword>
<dbReference type="SMART" id="SM00448">
    <property type="entry name" value="REC"/>
    <property type="match status" value="1"/>
</dbReference>
<proteinExistence type="predicted"/>
<dbReference type="AlphaFoldDB" id="A0A317ZLM6"/>
<evidence type="ECO:0000256" key="1">
    <source>
        <dbReference type="PROSITE-ProRule" id="PRU00169"/>
    </source>
</evidence>
<dbReference type="OrthoDB" id="9179585at2"/>
<keyword evidence="4" id="KW-1185">Reference proteome</keyword>
<sequence>MNILLLEDDLELSAVASEQIESRGHKVIPAMDIEQAKAIIEDDAVDIDIMIADHLLPDGNGSKFAMEIKKEPHGIKVVVVSGQLNRSDVEELDANEIGHYDKPSLYSQIVEDVVQKHFSE</sequence>
<evidence type="ECO:0000259" key="2">
    <source>
        <dbReference type="PROSITE" id="PS50110"/>
    </source>
</evidence>
<comment type="caution">
    <text evidence="3">The sequence shown here is derived from an EMBL/GenBank/DDBJ whole genome shotgun (WGS) entry which is preliminary data.</text>
</comment>
<dbReference type="Proteomes" id="UP000247099">
    <property type="component" value="Unassembled WGS sequence"/>
</dbReference>
<feature type="modified residue" description="4-aspartylphosphate" evidence="1">
    <location>
        <position position="53"/>
    </location>
</feature>
<name>A0A317ZLM6_9BACT</name>